<dbReference type="InterPro" id="IPR011990">
    <property type="entry name" value="TPR-like_helical_dom_sf"/>
</dbReference>
<dbReference type="Gene3D" id="1.25.40.10">
    <property type="entry name" value="Tetratricopeptide repeat domain"/>
    <property type="match status" value="2"/>
</dbReference>
<accession>A0A833QPP5</accession>
<dbReference type="PANTHER" id="PTHR47939">
    <property type="entry name" value="MEMBRANE-ASSOCIATED SALT-INDUCIBLE PROTEIN-LIKE"/>
    <property type="match status" value="1"/>
</dbReference>
<keyword evidence="2" id="KW-0677">Repeat</keyword>
<comment type="similarity">
    <text evidence="1">Belongs to the PPR family. P subfamily.</text>
</comment>
<dbReference type="Proteomes" id="UP000623129">
    <property type="component" value="Unassembled WGS sequence"/>
</dbReference>
<reference evidence="6" key="1">
    <citation type="submission" date="2020-01" db="EMBL/GenBank/DDBJ databases">
        <title>Genome sequence of Kobresia littledalei, the first chromosome-level genome in the family Cyperaceae.</title>
        <authorList>
            <person name="Qu G."/>
        </authorList>
    </citation>
    <scope>NUCLEOTIDE SEQUENCE</scope>
    <source>
        <strain evidence="6">C.B.Clarke</strain>
        <tissue evidence="6">Leaf</tissue>
    </source>
</reference>
<feature type="repeat" description="PPR" evidence="4">
    <location>
        <begin position="208"/>
        <end position="242"/>
    </location>
</feature>
<evidence type="ECO:0000256" key="3">
    <source>
        <dbReference type="ARBA" id="ARBA00022946"/>
    </source>
</evidence>
<feature type="compositionally biased region" description="Polar residues" evidence="5">
    <location>
        <begin position="632"/>
        <end position="642"/>
    </location>
</feature>
<keyword evidence="3" id="KW-0809">Transit peptide</keyword>
<gene>
    <name evidence="6" type="ORF">FCM35_KLT12107</name>
</gene>
<dbReference type="NCBIfam" id="TIGR00756">
    <property type="entry name" value="PPR"/>
    <property type="match status" value="3"/>
</dbReference>
<evidence type="ECO:0000256" key="2">
    <source>
        <dbReference type="ARBA" id="ARBA00022737"/>
    </source>
</evidence>
<keyword evidence="7" id="KW-1185">Reference proteome</keyword>
<dbReference type="PANTHER" id="PTHR47939:SF12">
    <property type="entry name" value="PENTACOTRIPEPTIDE-REPEAT REGION OF PRORP DOMAIN-CONTAINING PROTEIN"/>
    <property type="match status" value="1"/>
</dbReference>
<evidence type="ECO:0000256" key="1">
    <source>
        <dbReference type="ARBA" id="ARBA00007626"/>
    </source>
</evidence>
<dbReference type="InterPro" id="IPR050667">
    <property type="entry name" value="PPR-containing_protein"/>
</dbReference>
<name>A0A833QPP5_9POAL</name>
<proteinExistence type="inferred from homology"/>
<dbReference type="EMBL" id="SWLB01000023">
    <property type="protein sequence ID" value="KAF3323376.1"/>
    <property type="molecule type" value="Genomic_DNA"/>
</dbReference>
<comment type="caution">
    <text evidence="6">The sequence shown here is derived from an EMBL/GenBank/DDBJ whole genome shotgun (WGS) entry which is preliminary data.</text>
</comment>
<evidence type="ECO:0000313" key="7">
    <source>
        <dbReference type="Proteomes" id="UP000623129"/>
    </source>
</evidence>
<dbReference type="AlphaFoldDB" id="A0A833QPP5"/>
<feature type="region of interest" description="Disordered" evidence="5">
    <location>
        <begin position="667"/>
        <end position="700"/>
    </location>
</feature>
<sequence>MLRLASLPLSRCLSTVGPASTPTPTSPTDPAFLLRLSTILFQHQHSPDSSLHRRLSLLLPSPSSLPPPFLHELFFQACSRFPLSYRPLHRFLLYFHPFPHSSSTASRYLDILGKSRNIDLLWSNFLSFLPDPSIITPRLLCTTARGLAEASEVNKIVQVFSLISTHNPSLFTVETLNLVISTICERKLVDVAKSVVFKVRRQLGIEPSEETYRFLILGFCRTGELVTATKLWNKMVAEGLEPDVDSYLEVVNTLFKYNRLEDAMLMFKSARERRFSDLGADSYHPVITWMCKEGRISYAYMLFGEMLKRGVQFDCTTLGELIYGLLVRRRTREAYRVFHMVTEPGISLYHGLMKGLLRIKRAGEATEVLKEMLRRGCEPNMHTYIMLLQGHLGKRGRKGRDPLVNFENIFVGGLVKAGKTLEATKFVERTMRGATEVPRFDYNKFLHCFSNEDGVVMFEEVGRRLKEAGMEDLGDIFMIYGERMATRDRRRNAMRGSSDEVSVDAEVKEVVSSEEQSSAGDLLKFSDMREKEGMCFYFVPSPCQIFNKASTNTSSEEATSFTSIPTGTSFFNSSTEETSSSFSTGVTSFFSQQQQVLHPLPEKVLSTRVANGGVHSVSMIEEELDEPRRNVTGGSSQISQPVGSRRAAEQYASTFFFGSVADREKRINGKKRRDGSAGLRNIMSPKDANRCPAHGHAIYQ</sequence>
<evidence type="ECO:0000256" key="5">
    <source>
        <dbReference type="SAM" id="MobiDB-lite"/>
    </source>
</evidence>
<dbReference type="PROSITE" id="PS51375">
    <property type="entry name" value="PPR"/>
    <property type="match status" value="3"/>
</dbReference>
<dbReference type="Pfam" id="PF01535">
    <property type="entry name" value="PPR"/>
    <property type="match status" value="1"/>
</dbReference>
<evidence type="ECO:0000256" key="4">
    <source>
        <dbReference type="PROSITE-ProRule" id="PRU00708"/>
    </source>
</evidence>
<dbReference type="OrthoDB" id="1846553at2759"/>
<protein>
    <submittedName>
        <fullName evidence="6">Putative pentatricopeptide repeat-containing protein</fullName>
    </submittedName>
</protein>
<dbReference type="Pfam" id="PF13041">
    <property type="entry name" value="PPR_2"/>
    <property type="match status" value="1"/>
</dbReference>
<organism evidence="6 7">
    <name type="scientific">Carex littledalei</name>
    <dbReference type="NCBI Taxonomy" id="544730"/>
    <lineage>
        <taxon>Eukaryota</taxon>
        <taxon>Viridiplantae</taxon>
        <taxon>Streptophyta</taxon>
        <taxon>Embryophyta</taxon>
        <taxon>Tracheophyta</taxon>
        <taxon>Spermatophyta</taxon>
        <taxon>Magnoliopsida</taxon>
        <taxon>Liliopsida</taxon>
        <taxon>Poales</taxon>
        <taxon>Cyperaceae</taxon>
        <taxon>Cyperoideae</taxon>
        <taxon>Cariceae</taxon>
        <taxon>Carex</taxon>
        <taxon>Carex subgen. Euthyceras</taxon>
    </lineage>
</organism>
<dbReference type="Pfam" id="PF12854">
    <property type="entry name" value="PPR_1"/>
    <property type="match status" value="1"/>
</dbReference>
<evidence type="ECO:0000313" key="6">
    <source>
        <dbReference type="EMBL" id="KAF3323376.1"/>
    </source>
</evidence>
<feature type="repeat" description="PPR" evidence="4">
    <location>
        <begin position="345"/>
        <end position="379"/>
    </location>
</feature>
<feature type="region of interest" description="Disordered" evidence="5">
    <location>
        <begin position="624"/>
        <end position="644"/>
    </location>
</feature>
<feature type="repeat" description="PPR" evidence="4">
    <location>
        <begin position="279"/>
        <end position="313"/>
    </location>
</feature>
<dbReference type="InterPro" id="IPR002885">
    <property type="entry name" value="PPR_rpt"/>
</dbReference>